<keyword evidence="1" id="KW-0732">Signal</keyword>
<dbReference type="RefSeq" id="WP_377089253.1">
    <property type="nucleotide sequence ID" value="NZ_JBHSJL010000014.1"/>
</dbReference>
<keyword evidence="3" id="KW-1185">Reference proteome</keyword>
<evidence type="ECO:0000256" key="1">
    <source>
        <dbReference type="SAM" id="SignalP"/>
    </source>
</evidence>
<evidence type="ECO:0000313" key="3">
    <source>
        <dbReference type="Proteomes" id="UP001597389"/>
    </source>
</evidence>
<proteinExistence type="predicted"/>
<feature type="signal peptide" evidence="1">
    <location>
        <begin position="1"/>
        <end position="20"/>
    </location>
</feature>
<sequence>MNKTHTCMLAALLLGSQVIASELSNIVLVKNGKGVGLEMGKHAQEREDGRLWLLKKKGASLEPVLSKGEVGRGNWISESRLQFHRRSDLYGKGTVSGAAFYFGDRAIVLDGGQDGEIVLKGADIDDKVLGKTSEYIKFKKPFSLKVARINGVLSVKVDNKLVARVDVKGDKGGEVGRVGFACDKSVMQVLDSNLRVQNYALNSK</sequence>
<evidence type="ECO:0000313" key="2">
    <source>
        <dbReference type="EMBL" id="MFD2157679.1"/>
    </source>
</evidence>
<dbReference type="EMBL" id="JBHUJB010000011">
    <property type="protein sequence ID" value="MFD2157679.1"/>
    <property type="molecule type" value="Genomic_DNA"/>
</dbReference>
<protein>
    <recommendedName>
        <fullName evidence="4">3-keto-disaccharide hydrolase domain-containing protein</fullName>
    </recommendedName>
</protein>
<evidence type="ECO:0008006" key="4">
    <source>
        <dbReference type="Google" id="ProtNLM"/>
    </source>
</evidence>
<gene>
    <name evidence="2" type="ORF">ACFSW8_02075</name>
</gene>
<feature type="chain" id="PRO_5046087265" description="3-keto-disaccharide hydrolase domain-containing protein" evidence="1">
    <location>
        <begin position="21"/>
        <end position="204"/>
    </location>
</feature>
<organism evidence="2 3">
    <name type="scientific">Rubritalea tangerina</name>
    <dbReference type="NCBI Taxonomy" id="430798"/>
    <lineage>
        <taxon>Bacteria</taxon>
        <taxon>Pseudomonadati</taxon>
        <taxon>Verrucomicrobiota</taxon>
        <taxon>Verrucomicrobiia</taxon>
        <taxon>Verrucomicrobiales</taxon>
        <taxon>Rubritaleaceae</taxon>
        <taxon>Rubritalea</taxon>
    </lineage>
</organism>
<reference evidence="3" key="1">
    <citation type="journal article" date="2019" name="Int. J. Syst. Evol. Microbiol.">
        <title>The Global Catalogue of Microorganisms (GCM) 10K type strain sequencing project: providing services to taxonomists for standard genome sequencing and annotation.</title>
        <authorList>
            <consortium name="The Broad Institute Genomics Platform"/>
            <consortium name="The Broad Institute Genome Sequencing Center for Infectious Disease"/>
            <person name="Wu L."/>
            <person name="Ma J."/>
        </authorList>
    </citation>
    <scope>NUCLEOTIDE SEQUENCE [LARGE SCALE GENOMIC DNA]</scope>
    <source>
        <strain evidence="3">CCUG 57942</strain>
    </source>
</reference>
<accession>A0ABW4Z735</accession>
<name>A0ABW4Z735_9BACT</name>
<dbReference type="Proteomes" id="UP001597389">
    <property type="component" value="Unassembled WGS sequence"/>
</dbReference>
<comment type="caution">
    <text evidence="2">The sequence shown here is derived from an EMBL/GenBank/DDBJ whole genome shotgun (WGS) entry which is preliminary data.</text>
</comment>